<reference evidence="2 3" key="1">
    <citation type="journal article" date="2016" name="Mol. Biol. Evol.">
        <title>Comparative Genomics of Early-Diverging Mushroom-Forming Fungi Provides Insights into the Origins of Lignocellulose Decay Capabilities.</title>
        <authorList>
            <person name="Nagy L.G."/>
            <person name="Riley R."/>
            <person name="Tritt A."/>
            <person name="Adam C."/>
            <person name="Daum C."/>
            <person name="Floudas D."/>
            <person name="Sun H."/>
            <person name="Yadav J.S."/>
            <person name="Pangilinan J."/>
            <person name="Larsson K.H."/>
            <person name="Matsuura K."/>
            <person name="Barry K."/>
            <person name="Labutti K."/>
            <person name="Kuo R."/>
            <person name="Ohm R.A."/>
            <person name="Bhattacharya S.S."/>
            <person name="Shirouzu T."/>
            <person name="Yoshinaga Y."/>
            <person name="Martin F.M."/>
            <person name="Grigoriev I.V."/>
            <person name="Hibbett D.S."/>
        </authorList>
    </citation>
    <scope>NUCLEOTIDE SEQUENCE [LARGE SCALE GENOMIC DNA]</scope>
    <source>
        <strain evidence="2 3">HHB12733</strain>
    </source>
</reference>
<evidence type="ECO:0000313" key="2">
    <source>
        <dbReference type="EMBL" id="KZT51948.1"/>
    </source>
</evidence>
<dbReference type="EMBL" id="KV424083">
    <property type="protein sequence ID" value="KZT51948.1"/>
    <property type="molecule type" value="Genomic_DNA"/>
</dbReference>
<accession>A0A165D2S1</accession>
<gene>
    <name evidence="2" type="ORF">CALCODRAFT_487490</name>
</gene>
<dbReference type="Proteomes" id="UP000076842">
    <property type="component" value="Unassembled WGS sequence"/>
</dbReference>
<keyword evidence="1" id="KW-0472">Membrane</keyword>
<keyword evidence="1" id="KW-0812">Transmembrane</keyword>
<keyword evidence="3" id="KW-1185">Reference proteome</keyword>
<keyword evidence="1" id="KW-1133">Transmembrane helix</keyword>
<proteinExistence type="predicted"/>
<organism evidence="2 3">
    <name type="scientific">Calocera cornea HHB12733</name>
    <dbReference type="NCBI Taxonomy" id="1353952"/>
    <lineage>
        <taxon>Eukaryota</taxon>
        <taxon>Fungi</taxon>
        <taxon>Dikarya</taxon>
        <taxon>Basidiomycota</taxon>
        <taxon>Agaricomycotina</taxon>
        <taxon>Dacrymycetes</taxon>
        <taxon>Dacrymycetales</taxon>
        <taxon>Dacrymycetaceae</taxon>
        <taxon>Calocera</taxon>
    </lineage>
</organism>
<feature type="transmembrane region" description="Helical" evidence="1">
    <location>
        <begin position="6"/>
        <end position="35"/>
    </location>
</feature>
<sequence>MAVISAIASVLEAIVGGITTVLVAIWNFIIDIICCRCFRGGRSRRTAAY</sequence>
<evidence type="ECO:0008006" key="4">
    <source>
        <dbReference type="Google" id="ProtNLM"/>
    </source>
</evidence>
<dbReference type="InParanoid" id="A0A165D2S1"/>
<evidence type="ECO:0000256" key="1">
    <source>
        <dbReference type="SAM" id="Phobius"/>
    </source>
</evidence>
<protein>
    <recommendedName>
        <fullName evidence="4">Transmembrane protein</fullName>
    </recommendedName>
</protein>
<dbReference type="AlphaFoldDB" id="A0A165D2S1"/>
<name>A0A165D2S1_9BASI</name>
<evidence type="ECO:0000313" key="3">
    <source>
        <dbReference type="Proteomes" id="UP000076842"/>
    </source>
</evidence>